<sequence>MGGVDRADQFRSYYGFGRTTKKWWKYLFAFVVNTAIKDFRVALYKQMIGNFTSRKISGRKRTLPFASSSTKYNHLLIKMDGRKKACAYCSHKKRRTPTGTCIETSWQCRSCDLLLCKVGCFLAYHEEKGVDIGY</sequence>
<dbReference type="Proteomes" id="UP000792457">
    <property type="component" value="Unassembled WGS sequence"/>
</dbReference>
<dbReference type="OrthoDB" id="118105at2759"/>
<keyword evidence="3" id="KW-1185">Reference proteome</keyword>
<evidence type="ECO:0000313" key="3">
    <source>
        <dbReference type="Proteomes" id="UP000792457"/>
    </source>
</evidence>
<feature type="domain" description="PiggyBac transposable element-derived protein 4 C-terminal zinc-finger" evidence="1">
    <location>
        <begin position="70"/>
        <end position="125"/>
    </location>
</feature>
<dbReference type="Pfam" id="PF13842">
    <property type="entry name" value="zf-Tnp_2"/>
    <property type="match status" value="1"/>
</dbReference>
<proteinExistence type="predicted"/>
<gene>
    <name evidence="2" type="ORF">J437_LFUL010485</name>
</gene>
<evidence type="ECO:0000313" key="2">
    <source>
        <dbReference type="EMBL" id="KAG8230671.1"/>
    </source>
</evidence>
<name>A0A8K0K944_LADFU</name>
<organism evidence="2 3">
    <name type="scientific">Ladona fulva</name>
    <name type="common">Scarce chaser dragonfly</name>
    <name type="synonym">Libellula fulva</name>
    <dbReference type="NCBI Taxonomy" id="123851"/>
    <lineage>
        <taxon>Eukaryota</taxon>
        <taxon>Metazoa</taxon>
        <taxon>Ecdysozoa</taxon>
        <taxon>Arthropoda</taxon>
        <taxon>Hexapoda</taxon>
        <taxon>Insecta</taxon>
        <taxon>Pterygota</taxon>
        <taxon>Palaeoptera</taxon>
        <taxon>Odonata</taxon>
        <taxon>Epiprocta</taxon>
        <taxon>Anisoptera</taxon>
        <taxon>Libelluloidea</taxon>
        <taxon>Libellulidae</taxon>
        <taxon>Ladona</taxon>
    </lineage>
</organism>
<dbReference type="PANTHER" id="PTHR46599">
    <property type="entry name" value="PIGGYBAC TRANSPOSABLE ELEMENT-DERIVED PROTEIN 4"/>
    <property type="match status" value="1"/>
</dbReference>
<comment type="caution">
    <text evidence="2">The sequence shown here is derived from an EMBL/GenBank/DDBJ whole genome shotgun (WGS) entry which is preliminary data.</text>
</comment>
<reference evidence="2" key="1">
    <citation type="submission" date="2013-04" db="EMBL/GenBank/DDBJ databases">
        <authorList>
            <person name="Qu J."/>
            <person name="Murali S.C."/>
            <person name="Bandaranaike D."/>
            <person name="Bellair M."/>
            <person name="Blankenburg K."/>
            <person name="Chao H."/>
            <person name="Dinh H."/>
            <person name="Doddapaneni H."/>
            <person name="Downs B."/>
            <person name="Dugan-Rocha S."/>
            <person name="Elkadiri S."/>
            <person name="Gnanaolivu R.D."/>
            <person name="Hernandez B."/>
            <person name="Javaid M."/>
            <person name="Jayaseelan J.C."/>
            <person name="Lee S."/>
            <person name="Li M."/>
            <person name="Ming W."/>
            <person name="Munidasa M."/>
            <person name="Muniz J."/>
            <person name="Nguyen L."/>
            <person name="Ongeri F."/>
            <person name="Osuji N."/>
            <person name="Pu L.-L."/>
            <person name="Puazo M."/>
            <person name="Qu C."/>
            <person name="Quiroz J."/>
            <person name="Raj R."/>
            <person name="Weissenberger G."/>
            <person name="Xin Y."/>
            <person name="Zou X."/>
            <person name="Han Y."/>
            <person name="Richards S."/>
            <person name="Worley K."/>
            <person name="Muzny D."/>
            <person name="Gibbs R."/>
        </authorList>
    </citation>
    <scope>NUCLEOTIDE SEQUENCE</scope>
    <source>
        <strain evidence="2">Sampled in the wild</strain>
    </source>
</reference>
<dbReference type="InterPro" id="IPR032718">
    <property type="entry name" value="PGBD4_Znf_C"/>
</dbReference>
<dbReference type="EMBL" id="KZ308502">
    <property type="protein sequence ID" value="KAG8230671.1"/>
    <property type="molecule type" value="Genomic_DNA"/>
</dbReference>
<dbReference type="PANTHER" id="PTHR46599:SF2">
    <property type="entry name" value="PIGGYBAC TRANSPOSABLE ELEMENT-DERIVED PROTEIN 4-LIKE"/>
    <property type="match status" value="1"/>
</dbReference>
<accession>A0A8K0K944</accession>
<protein>
    <recommendedName>
        <fullName evidence="1">PiggyBac transposable element-derived protein 4 C-terminal zinc-finger domain-containing protein</fullName>
    </recommendedName>
</protein>
<reference evidence="2" key="2">
    <citation type="submission" date="2017-10" db="EMBL/GenBank/DDBJ databases">
        <title>Ladona fulva Genome sequencing and assembly.</title>
        <authorList>
            <person name="Murali S."/>
            <person name="Richards S."/>
            <person name="Bandaranaike D."/>
            <person name="Bellair M."/>
            <person name="Blankenburg K."/>
            <person name="Chao H."/>
            <person name="Dinh H."/>
            <person name="Doddapaneni H."/>
            <person name="Dugan-Rocha S."/>
            <person name="Elkadiri S."/>
            <person name="Gnanaolivu R."/>
            <person name="Hernandez B."/>
            <person name="Skinner E."/>
            <person name="Javaid M."/>
            <person name="Lee S."/>
            <person name="Li M."/>
            <person name="Ming W."/>
            <person name="Munidasa M."/>
            <person name="Muniz J."/>
            <person name="Nguyen L."/>
            <person name="Hughes D."/>
            <person name="Osuji N."/>
            <person name="Pu L.-L."/>
            <person name="Puazo M."/>
            <person name="Qu C."/>
            <person name="Quiroz J."/>
            <person name="Raj R."/>
            <person name="Weissenberger G."/>
            <person name="Xin Y."/>
            <person name="Zou X."/>
            <person name="Han Y."/>
            <person name="Worley K."/>
            <person name="Muzny D."/>
            <person name="Gibbs R."/>
        </authorList>
    </citation>
    <scope>NUCLEOTIDE SEQUENCE</scope>
    <source>
        <strain evidence="2">Sampled in the wild</strain>
    </source>
</reference>
<dbReference type="AlphaFoldDB" id="A0A8K0K944"/>
<evidence type="ECO:0000259" key="1">
    <source>
        <dbReference type="Pfam" id="PF13842"/>
    </source>
</evidence>